<evidence type="ECO:0000256" key="2">
    <source>
        <dbReference type="SAM" id="Phobius"/>
    </source>
</evidence>
<dbReference type="AlphaFoldDB" id="A0A6H1Z7T4"/>
<accession>A0A6H1Z7T4</accession>
<feature type="transmembrane region" description="Helical" evidence="2">
    <location>
        <begin position="287"/>
        <end position="306"/>
    </location>
</feature>
<proteinExistence type="predicted"/>
<keyword evidence="1" id="KW-0175">Coiled coil</keyword>
<dbReference type="EMBL" id="MT143888">
    <property type="protein sequence ID" value="QJA43521.1"/>
    <property type="molecule type" value="Genomic_DNA"/>
</dbReference>
<name>A0A6H1Z7T4_9ZZZZ</name>
<evidence type="ECO:0000313" key="4">
    <source>
        <dbReference type="EMBL" id="QJB00678.1"/>
    </source>
</evidence>
<keyword evidence="2" id="KW-0812">Transmembrane</keyword>
<feature type="transmembrane region" description="Helical" evidence="2">
    <location>
        <begin position="318"/>
        <end position="342"/>
    </location>
</feature>
<feature type="coiled-coil region" evidence="1">
    <location>
        <begin position="670"/>
        <end position="697"/>
    </location>
</feature>
<reference evidence="3" key="1">
    <citation type="submission" date="2020-03" db="EMBL/GenBank/DDBJ databases">
        <title>The deep terrestrial virosphere.</title>
        <authorList>
            <person name="Holmfeldt K."/>
            <person name="Nilsson E."/>
            <person name="Simone D."/>
            <person name="Lopez-Fernandez M."/>
            <person name="Wu X."/>
            <person name="de Brujin I."/>
            <person name="Lundin D."/>
            <person name="Andersson A."/>
            <person name="Bertilsson S."/>
            <person name="Dopson M."/>
        </authorList>
    </citation>
    <scope>NUCLEOTIDE SEQUENCE</scope>
    <source>
        <strain evidence="4">MM171A00328</strain>
        <strain evidence="3">MM171B00216</strain>
    </source>
</reference>
<gene>
    <name evidence="4" type="ORF">MM171A00328_0043</name>
    <name evidence="3" type="ORF">MM171B00216_0021</name>
</gene>
<protein>
    <submittedName>
        <fullName evidence="3">Putative tail protein</fullName>
    </submittedName>
</protein>
<dbReference type="EMBL" id="MT143698">
    <property type="protein sequence ID" value="QJB00678.1"/>
    <property type="molecule type" value="Genomic_DNA"/>
</dbReference>
<evidence type="ECO:0000256" key="1">
    <source>
        <dbReference type="SAM" id="Coils"/>
    </source>
</evidence>
<evidence type="ECO:0000313" key="3">
    <source>
        <dbReference type="EMBL" id="QJA43521.1"/>
    </source>
</evidence>
<sequence length="918" mass="97373">MSTVGTLSVGLLGDMGGLSKALDQASAKVSDFAKKSQDMGKKISDTGKTMSLWVTGPIAAVSTAILALGVNVGNVANDLLTLEAQTGISTDSLQDWAYASVQAGGSAKAVESAIFGLSRKMPELANDTGEGAKALERLGLQFSDIADLAPEKVFELLLERLSTIPNVLERNATASKVLGLGWKEVSPIIAEGADKIAALRQEAHDLGVVIDREGLVQADQFRRAWDSVKAQFGAVKNEIGIEFAPLLENTLIPLLRDRVIPFVKDVASGIKGLVEGFLALDPKMRNIILLSIGIVAAIGPVLVIVGKLTTAIGLLSSALVWLAANPIVIVIAAVAALVTAWATAQEGLETIGDWILEFFIDLNNSLIAIWNGWKTAVESVVNGIIAVLNLIPGVHIPKLELAMSAYVASLENAAAQTDLLASAIGRLGESLEDVDKIRYDQLIAELKAVGNAVASLPADQAAAKFKALATDILDKWATIYPELSLLTDQFLTDIEAAAAQAQLAIAGSAVDAIKDAKDSAAQVTGELGDEFNNLLLEFGVTARNIELSIDKSLQAIQDDFIAAYDAVRDADAGTIGWANAVQAFLPIYQRLVDYQDVFTAQTGEANAEIQLMIDRAGDLGIKFDEVGPKALTLAEAIAKLAESARDSVEQSLNKLVNSVQSIFSTFFDGIVDMKKKNAELLEDYQETLRQVAEAEGQAVKDASDTRARGLRELADSLADGRITREQYAREYAQIESDYTDAVTAAVDARAAAQQEEKLAYEQQKVGIGDILGDMLGNFLRAAREELQLQAAKEAVLAAANALLLNWAGAGQHALASAAYLAGAAGLAIAGFDKGGIVAGALGEPVPAIVHGGEMVLTQEQQRGIIDYDMMTAAFADALEQVLPERGRPLYITTDGKAWAKAHLPYLQLEEKRLGLVMP</sequence>
<organism evidence="3">
    <name type="scientific">viral metagenome</name>
    <dbReference type="NCBI Taxonomy" id="1070528"/>
    <lineage>
        <taxon>unclassified sequences</taxon>
        <taxon>metagenomes</taxon>
        <taxon>organismal metagenomes</taxon>
    </lineage>
</organism>
<keyword evidence="2" id="KW-1133">Transmembrane helix</keyword>
<keyword evidence="2" id="KW-0472">Membrane</keyword>